<proteinExistence type="predicted"/>
<dbReference type="RefSeq" id="WP_046190633.1">
    <property type="nucleotide sequence ID" value="NZ_LASW02000077.1"/>
</dbReference>
<dbReference type="InterPro" id="IPR006076">
    <property type="entry name" value="FAD-dep_OxRdtase"/>
</dbReference>
<keyword evidence="2" id="KW-0784">Thiamine biosynthesis</keyword>
<dbReference type="Gene3D" id="3.30.9.10">
    <property type="entry name" value="D-Amino Acid Oxidase, subunit A, domain 2"/>
    <property type="match status" value="1"/>
</dbReference>
<reference evidence="9" key="1">
    <citation type="submission" date="2015-04" db="EMBL/GenBank/DDBJ databases">
        <title>Genome sequence of Mycobacterium arupense GUC1.</title>
        <authorList>
            <person name="Greninger A.L."/>
            <person name="Cunningham G."/>
            <person name="Chiu C.Y."/>
            <person name="Miller S."/>
        </authorList>
    </citation>
    <scope>NUCLEOTIDE SEQUENCE [LARGE SCALE GENOMIC DNA]</scope>
    <source>
        <strain evidence="9">GUC1</strain>
    </source>
</reference>
<dbReference type="GO" id="GO:0043799">
    <property type="term" value="F:glycine oxidase activity"/>
    <property type="evidence" value="ECO:0007669"/>
    <property type="project" value="UniProtKB-EC"/>
</dbReference>
<dbReference type="FunFam" id="3.30.9.10:FF:000003">
    <property type="entry name" value="Glycine oxidase ThiO"/>
    <property type="match status" value="1"/>
</dbReference>
<evidence type="ECO:0000256" key="4">
    <source>
        <dbReference type="ARBA" id="ARBA00049872"/>
    </source>
</evidence>
<feature type="region of interest" description="Disordered" evidence="6">
    <location>
        <begin position="38"/>
        <end position="81"/>
    </location>
</feature>
<comment type="pathway">
    <text evidence="1">Cofactor biosynthesis; thiamine diphosphate biosynthesis.</text>
</comment>
<name>A0A0F5MTZ5_9MYCO</name>
<dbReference type="GO" id="GO:0050660">
    <property type="term" value="F:flavin adenine dinucleotide binding"/>
    <property type="evidence" value="ECO:0007669"/>
    <property type="project" value="InterPro"/>
</dbReference>
<dbReference type="InterPro" id="IPR036188">
    <property type="entry name" value="FAD/NAD-bd_sf"/>
</dbReference>
<dbReference type="PATRIC" id="fig|342002.3.peg.3831"/>
<dbReference type="GO" id="GO:0009229">
    <property type="term" value="P:thiamine diphosphate biosynthetic process"/>
    <property type="evidence" value="ECO:0007669"/>
    <property type="project" value="UniProtKB-UniPathway"/>
</dbReference>
<keyword evidence="3" id="KW-0560">Oxidoreductase</keyword>
<evidence type="ECO:0000256" key="1">
    <source>
        <dbReference type="ARBA" id="ARBA00004948"/>
    </source>
</evidence>
<dbReference type="NCBIfam" id="TIGR02352">
    <property type="entry name" value="thiamin_ThiO"/>
    <property type="match status" value="1"/>
</dbReference>
<dbReference type="Gene3D" id="3.50.50.60">
    <property type="entry name" value="FAD/NAD(P)-binding domain"/>
    <property type="match status" value="1"/>
</dbReference>
<dbReference type="SUPFAM" id="SSF54373">
    <property type="entry name" value="FAD-linked reductases, C-terminal domain"/>
    <property type="match status" value="1"/>
</dbReference>
<organism evidence="8 9">
    <name type="scientific">Mycolicibacter arupensis</name>
    <dbReference type="NCBI Taxonomy" id="342002"/>
    <lineage>
        <taxon>Bacteria</taxon>
        <taxon>Bacillati</taxon>
        <taxon>Actinomycetota</taxon>
        <taxon>Actinomycetes</taxon>
        <taxon>Mycobacteriales</taxon>
        <taxon>Mycobacteriaceae</taxon>
        <taxon>Mycolicibacter</taxon>
    </lineage>
</organism>
<dbReference type="GO" id="GO:0009228">
    <property type="term" value="P:thiamine biosynthetic process"/>
    <property type="evidence" value="ECO:0007669"/>
    <property type="project" value="UniProtKB-KW"/>
</dbReference>
<dbReference type="PANTHER" id="PTHR13847">
    <property type="entry name" value="SARCOSINE DEHYDROGENASE-RELATED"/>
    <property type="match status" value="1"/>
</dbReference>
<dbReference type="SUPFAM" id="SSF51905">
    <property type="entry name" value="FAD/NAD(P)-binding domain"/>
    <property type="match status" value="1"/>
</dbReference>
<evidence type="ECO:0000256" key="2">
    <source>
        <dbReference type="ARBA" id="ARBA00022977"/>
    </source>
</evidence>
<sequence>MPGPSLGSLAVIGGGVIGLSVARQAARAGWTVRVHRGGEPGGSARLDGGEAKLGAPYQPGGSARLDGGEAKLGAPYQPGGSARLDGGEAKLGAPYQPGASWVAGGMLAPHSEGWPGEERQLRLGLRSLELWHDFLDGLPTQVVTARESLVVAFDRADVADLRTVAEWLSAQGHPVNWESAARDVEPLLAGGIRHGFRAPTELAVDNRAVVIALVDACEELGVSWAPPVGDLAEVAADDAVVIANGIDAPALWPGLPIRPVKGEVLRLRWRKGCLPPPQRVIRARVHGRPVYLVPRPDGVVVGATQYERGRDTAPAVSGVRDLLDDACALVPALGEYELAECAAGLRPMTPDNMPLVHRLDDRTIVAAGHGRNGFLLAPWTAEQVVSELLPVGVQQ</sequence>
<dbReference type="STRING" id="342002.BST15_14675"/>
<gene>
    <name evidence="8" type="ORF">WR43_16260</name>
</gene>
<evidence type="ECO:0000256" key="6">
    <source>
        <dbReference type="SAM" id="MobiDB-lite"/>
    </source>
</evidence>
<dbReference type="EMBL" id="LASW01000088">
    <property type="protein sequence ID" value="KKB98079.1"/>
    <property type="molecule type" value="Genomic_DNA"/>
</dbReference>
<dbReference type="UniPathway" id="UPA00060"/>
<dbReference type="Proteomes" id="UP000034416">
    <property type="component" value="Unassembled WGS sequence"/>
</dbReference>
<dbReference type="Pfam" id="PF01266">
    <property type="entry name" value="DAO"/>
    <property type="match status" value="1"/>
</dbReference>
<dbReference type="EC" id="1.4.3.19" evidence="5"/>
<comment type="caution">
    <text evidence="8">The sequence shown here is derived from an EMBL/GenBank/DDBJ whole genome shotgun (WGS) entry which is preliminary data.</text>
</comment>
<dbReference type="GO" id="GO:0005737">
    <property type="term" value="C:cytoplasm"/>
    <property type="evidence" value="ECO:0007669"/>
    <property type="project" value="TreeGrafter"/>
</dbReference>
<feature type="domain" description="FAD dependent oxidoreductase" evidence="7">
    <location>
        <begin position="98"/>
        <end position="385"/>
    </location>
</feature>
<evidence type="ECO:0000256" key="3">
    <source>
        <dbReference type="ARBA" id="ARBA00023002"/>
    </source>
</evidence>
<protein>
    <recommendedName>
        <fullName evidence="5">glycine oxidase</fullName>
        <ecNumber evidence="5">1.4.3.19</ecNumber>
    </recommendedName>
</protein>
<dbReference type="PANTHER" id="PTHR13847:SF289">
    <property type="entry name" value="GLYCINE OXIDASE"/>
    <property type="match status" value="1"/>
</dbReference>
<evidence type="ECO:0000256" key="5">
    <source>
        <dbReference type="ARBA" id="ARBA00050018"/>
    </source>
</evidence>
<evidence type="ECO:0000313" key="9">
    <source>
        <dbReference type="Proteomes" id="UP000034416"/>
    </source>
</evidence>
<dbReference type="AlphaFoldDB" id="A0A0F5MTZ5"/>
<accession>A0A0F5MTZ5</accession>
<evidence type="ECO:0000259" key="7">
    <source>
        <dbReference type="Pfam" id="PF01266"/>
    </source>
</evidence>
<dbReference type="InterPro" id="IPR012727">
    <property type="entry name" value="Gly_oxidase_ThiO"/>
</dbReference>
<evidence type="ECO:0000313" key="8">
    <source>
        <dbReference type="EMBL" id="KKB98079.1"/>
    </source>
</evidence>
<comment type="catalytic activity">
    <reaction evidence="4">
        <text>glycine + O2 + H2O = glyoxylate + H2O2 + NH4(+)</text>
        <dbReference type="Rhea" id="RHEA:11532"/>
        <dbReference type="ChEBI" id="CHEBI:15377"/>
        <dbReference type="ChEBI" id="CHEBI:15379"/>
        <dbReference type="ChEBI" id="CHEBI:16240"/>
        <dbReference type="ChEBI" id="CHEBI:28938"/>
        <dbReference type="ChEBI" id="CHEBI:36655"/>
        <dbReference type="ChEBI" id="CHEBI:57305"/>
        <dbReference type="EC" id="1.4.3.19"/>
    </reaction>
</comment>